<dbReference type="GO" id="GO:0051537">
    <property type="term" value="F:2 iron, 2 sulfur cluster binding"/>
    <property type="evidence" value="ECO:0007669"/>
    <property type="project" value="UniProtKB-KW"/>
</dbReference>
<dbReference type="RefSeq" id="WP_104423658.1">
    <property type="nucleotide sequence ID" value="NZ_PTIY01000006.1"/>
</dbReference>
<keyword evidence="4" id="KW-0408">Iron</keyword>
<dbReference type="EMBL" id="PTIY01000006">
    <property type="protein sequence ID" value="PPK71776.1"/>
    <property type="molecule type" value="Genomic_DNA"/>
</dbReference>
<evidence type="ECO:0000256" key="1">
    <source>
        <dbReference type="ARBA" id="ARBA00022714"/>
    </source>
</evidence>
<keyword evidence="2" id="KW-0479">Metal-binding</keyword>
<sequence>MITLNINGKPRQIDLPTDTPLLWALRDYLGLTGTKFGCGMALCGACTVHLDGEPARACVTPISAAVGKKIVTIEAIGQDATGQKVQDAWLTLSVPQCGYCQSGQIMAATALLKQNPKPSDADIDKAMSGNICRCGTYPRIRAAIKQAAGSTERKS</sequence>
<keyword evidence="1" id="KW-0001">2Fe-2S</keyword>
<dbReference type="Proteomes" id="UP000238071">
    <property type="component" value="Unassembled WGS sequence"/>
</dbReference>
<evidence type="ECO:0000313" key="8">
    <source>
        <dbReference type="Proteomes" id="UP000238071"/>
    </source>
</evidence>
<gene>
    <name evidence="7" type="ORF">B0F88_106128</name>
</gene>
<evidence type="ECO:0000313" key="7">
    <source>
        <dbReference type="EMBL" id="PPK71776.1"/>
    </source>
</evidence>
<dbReference type="InterPro" id="IPR002888">
    <property type="entry name" value="2Fe-2S-bd"/>
</dbReference>
<comment type="caution">
    <text evidence="7">The sequence shown here is derived from an EMBL/GenBank/DDBJ whole genome shotgun (WGS) entry which is preliminary data.</text>
</comment>
<dbReference type="InterPro" id="IPR006058">
    <property type="entry name" value="2Fe2S_fd_BS"/>
</dbReference>
<accession>A0A2S6H2Z1</accession>
<dbReference type="Gene3D" id="1.10.150.120">
    <property type="entry name" value="[2Fe-2S]-binding domain"/>
    <property type="match status" value="1"/>
</dbReference>
<dbReference type="PROSITE" id="PS00197">
    <property type="entry name" value="2FE2S_FER_1"/>
    <property type="match status" value="1"/>
</dbReference>
<dbReference type="Pfam" id="PF00111">
    <property type="entry name" value="Fer2"/>
    <property type="match status" value="1"/>
</dbReference>
<evidence type="ECO:0000256" key="4">
    <source>
        <dbReference type="ARBA" id="ARBA00023004"/>
    </source>
</evidence>
<dbReference type="GO" id="GO:0046872">
    <property type="term" value="F:metal ion binding"/>
    <property type="evidence" value="ECO:0007669"/>
    <property type="project" value="UniProtKB-KW"/>
</dbReference>
<dbReference type="InterPro" id="IPR012675">
    <property type="entry name" value="Beta-grasp_dom_sf"/>
</dbReference>
<dbReference type="InterPro" id="IPR036884">
    <property type="entry name" value="2Fe-2S-bd_dom_sf"/>
</dbReference>
<dbReference type="PROSITE" id="PS51085">
    <property type="entry name" value="2FE2S_FER_2"/>
    <property type="match status" value="1"/>
</dbReference>
<organism evidence="7 8">
    <name type="scientific">Methylobacter tundripaludum</name>
    <dbReference type="NCBI Taxonomy" id="173365"/>
    <lineage>
        <taxon>Bacteria</taxon>
        <taxon>Pseudomonadati</taxon>
        <taxon>Pseudomonadota</taxon>
        <taxon>Gammaproteobacteria</taxon>
        <taxon>Methylococcales</taxon>
        <taxon>Methylococcaceae</taxon>
        <taxon>Methylobacter</taxon>
    </lineage>
</organism>
<dbReference type="InterPro" id="IPR051452">
    <property type="entry name" value="Diverse_Oxidoreductases"/>
</dbReference>
<evidence type="ECO:0000256" key="2">
    <source>
        <dbReference type="ARBA" id="ARBA00022723"/>
    </source>
</evidence>
<dbReference type="SUPFAM" id="SSF54292">
    <property type="entry name" value="2Fe-2S ferredoxin-like"/>
    <property type="match status" value="1"/>
</dbReference>
<dbReference type="FunFam" id="3.10.20.30:FF:000020">
    <property type="entry name" value="Xanthine dehydrogenase iron-sulfur subunit"/>
    <property type="match status" value="1"/>
</dbReference>
<feature type="domain" description="2Fe-2S ferredoxin-type" evidence="6">
    <location>
        <begin position="1"/>
        <end position="76"/>
    </location>
</feature>
<dbReference type="PANTHER" id="PTHR44379:SF2">
    <property type="entry name" value="BLR6218 PROTEIN"/>
    <property type="match status" value="1"/>
</dbReference>
<evidence type="ECO:0000256" key="5">
    <source>
        <dbReference type="ARBA" id="ARBA00023014"/>
    </source>
</evidence>
<keyword evidence="5" id="KW-0411">Iron-sulfur</keyword>
<name>A0A2S6H2Z1_9GAMM</name>
<evidence type="ECO:0000256" key="3">
    <source>
        <dbReference type="ARBA" id="ARBA00023002"/>
    </source>
</evidence>
<keyword evidence="8" id="KW-1185">Reference proteome</keyword>
<keyword evidence="3" id="KW-0560">Oxidoreductase</keyword>
<reference evidence="7 8" key="1">
    <citation type="submission" date="2018-02" db="EMBL/GenBank/DDBJ databases">
        <title>Subsurface microbial communities from deep shales in Ohio and West Virginia, USA.</title>
        <authorList>
            <person name="Wrighton K."/>
        </authorList>
    </citation>
    <scope>NUCLEOTIDE SEQUENCE [LARGE SCALE GENOMIC DNA]</scope>
    <source>
        <strain evidence="7 8">OWC-G53F</strain>
    </source>
</reference>
<protein>
    <submittedName>
        <fullName evidence="7">Isoquinoline 1-oxidoreductase alpha subunit</fullName>
    </submittedName>
</protein>
<dbReference type="PANTHER" id="PTHR44379">
    <property type="entry name" value="OXIDOREDUCTASE WITH IRON-SULFUR SUBUNIT"/>
    <property type="match status" value="1"/>
</dbReference>
<dbReference type="CDD" id="cd00207">
    <property type="entry name" value="fer2"/>
    <property type="match status" value="1"/>
</dbReference>
<dbReference type="GO" id="GO:0016491">
    <property type="term" value="F:oxidoreductase activity"/>
    <property type="evidence" value="ECO:0007669"/>
    <property type="project" value="UniProtKB-KW"/>
</dbReference>
<dbReference type="InterPro" id="IPR001041">
    <property type="entry name" value="2Fe-2S_ferredoxin-type"/>
</dbReference>
<dbReference type="OrthoDB" id="9775084at2"/>
<dbReference type="Gene3D" id="3.10.20.30">
    <property type="match status" value="1"/>
</dbReference>
<proteinExistence type="predicted"/>
<dbReference type="AlphaFoldDB" id="A0A2S6H2Z1"/>
<dbReference type="SUPFAM" id="SSF47741">
    <property type="entry name" value="CO dehydrogenase ISP C-domain like"/>
    <property type="match status" value="1"/>
</dbReference>
<dbReference type="Pfam" id="PF01799">
    <property type="entry name" value="Fer2_2"/>
    <property type="match status" value="1"/>
</dbReference>
<evidence type="ECO:0000259" key="6">
    <source>
        <dbReference type="PROSITE" id="PS51085"/>
    </source>
</evidence>
<dbReference type="InterPro" id="IPR036010">
    <property type="entry name" value="2Fe-2S_ferredoxin-like_sf"/>
</dbReference>